<feature type="region of interest" description="Disordered" evidence="5">
    <location>
        <begin position="707"/>
        <end position="736"/>
    </location>
</feature>
<feature type="compositionally biased region" description="Low complexity" evidence="5">
    <location>
        <begin position="950"/>
        <end position="962"/>
    </location>
</feature>
<sequence length="1178" mass="127200">MLPLAPTLKSFRLRQFTALALTASVFATLYLCLGTFMLPGSLGFTLFIGYICSCFGGWIVSFTGIAPLVGMVFAGVLLRNTGATQGIAPSIVASQIRTIAVAIILARTGMGLSFQALQTERAAILALGLIPSITGALLGTFFGHAIFGFPILWALMFGFGLACTSPAIVAPITLAMQEKGYGNADNLGTILLGALPIDIMVAVVGHSLLMGAIFSEGDKVMVYMHAPIEIASGIFGGLLLAGIVFLASKAPTSCAEEKGIIFALFLSASFSVALIGRIQGYTGSAAMANICLWTSVANLFPVDDVAIFQTLLKTIWSVAEPLLFSVIGMSLSFKVVDVRTVGLAIAMVLALEVTRLPVTFASMKLVGRDTKQAMYVAGKWSGKATIQAALATSALDLAKANGRNPEQVAMATTLLATYLLSIILMAPAAAIWVQLTQSRLLTCELDKRASISILESRKSSNASTVYIPCTSQEVNEDFVVSKEHRKNTKTNKQSKKQESVATTGPREGRTSDILRGEGNAEGRRDEAPFENEPQIGRIGQHLAGNLDLGRREEGVGDLVELDGCTDRSASPASNTSSNDTNSTSGGNSASRSSGNDEDSCSKHSSGISERDDEHSEQMKESSPHAQQHHPHTHHPQSHEQFQPHPHLRGVALDSNTMFSSKPNPSYAHTGPVFMYAQAAGIVRSHQLSYQQQSAFHQKAAMLRGTPFTATSGPTQITPPISEGHSARENQQSSRSNVADPFHLYTRYDVQACHGSPPEHVNQTHPEQTRHHHHHHHHHKQPLQNHYQQERLSRPRLRSNTHSVLGRSLSSDSISSYAPPSYSQTQSDTNRTQLPFAVAMLAQQANHLATRVGVGRNNISPVQLTNGSDATHAFPAVQWETRAPFINAPSPNQSSDSGLSNTSTLLGIQPEVVTPDGNLNPALLALIDDAKRGLKKINKTRKKLQRSASWSGESSRDSVSNSSGGEGNSSGERGRKLASTCMSVWRSPDRVCSRFWGAHNSGNRENLSRNRFPEHNNPRPPTAMDSSTAINAVRSPQSAASITSIPALPKPGRSNTDTTRLDLLPSSREPTLLQAPLCAHAFDITAHQIPAQAPFRLNAGTGSSPLQLYHNIPQEINGWLNRPPLYSERVSEPLFQHQQVVTMDGHLDPRILALVHEAQIKLLQMKERKKRIGHDVLRL</sequence>
<comment type="subcellular location">
    <subcellularLocation>
        <location evidence="1">Membrane</location>
        <topology evidence="1">Multi-pass membrane protein</topology>
    </subcellularLocation>
</comment>
<evidence type="ECO:0000256" key="4">
    <source>
        <dbReference type="ARBA" id="ARBA00023136"/>
    </source>
</evidence>
<feature type="transmembrane region" description="Helical" evidence="6">
    <location>
        <begin position="153"/>
        <end position="175"/>
    </location>
</feature>
<feature type="transmembrane region" description="Helical" evidence="6">
    <location>
        <begin position="226"/>
        <end position="247"/>
    </location>
</feature>
<keyword evidence="4 6" id="KW-0472">Membrane</keyword>
<evidence type="ECO:0000313" key="9">
    <source>
        <dbReference type="Proteomes" id="UP000320333"/>
    </source>
</evidence>
<gene>
    <name evidence="8" type="ORF">CcCBS67573_g02545</name>
</gene>
<feature type="region of interest" description="Disordered" evidence="5">
    <location>
        <begin position="562"/>
        <end position="642"/>
    </location>
</feature>
<feature type="transmembrane region" description="Helical" evidence="6">
    <location>
        <begin position="408"/>
        <end position="433"/>
    </location>
</feature>
<feature type="transmembrane region" description="Helical" evidence="6">
    <location>
        <begin position="187"/>
        <end position="214"/>
    </location>
</feature>
<evidence type="ECO:0000259" key="7">
    <source>
        <dbReference type="Pfam" id="PF00999"/>
    </source>
</evidence>
<dbReference type="EMBL" id="QEAP01000054">
    <property type="protein sequence ID" value="TPX76187.1"/>
    <property type="molecule type" value="Genomic_DNA"/>
</dbReference>
<feature type="region of interest" description="Disordered" evidence="5">
    <location>
        <begin position="483"/>
        <end position="540"/>
    </location>
</feature>
<feature type="region of interest" description="Disordered" evidence="5">
    <location>
        <begin position="994"/>
        <end position="1065"/>
    </location>
</feature>
<dbReference type="InterPro" id="IPR051843">
    <property type="entry name" value="CPA1_transporter"/>
</dbReference>
<feature type="compositionally biased region" description="Basic and acidic residues" evidence="5">
    <location>
        <begin position="506"/>
        <end position="527"/>
    </location>
</feature>
<feature type="domain" description="Cation/H+ exchanger transmembrane" evidence="7">
    <location>
        <begin position="53"/>
        <end position="424"/>
    </location>
</feature>
<feature type="transmembrane region" description="Helical" evidence="6">
    <location>
        <begin position="122"/>
        <end position="147"/>
    </location>
</feature>
<dbReference type="Pfam" id="PF00999">
    <property type="entry name" value="Na_H_Exchanger"/>
    <property type="match status" value="1"/>
</dbReference>
<name>A0A507FMD2_9FUNG</name>
<feature type="compositionally biased region" description="Polar residues" evidence="5">
    <location>
        <begin position="707"/>
        <end position="718"/>
    </location>
</feature>
<evidence type="ECO:0000256" key="3">
    <source>
        <dbReference type="ARBA" id="ARBA00022989"/>
    </source>
</evidence>
<evidence type="ECO:0000313" key="8">
    <source>
        <dbReference type="EMBL" id="TPX76187.1"/>
    </source>
</evidence>
<organism evidence="8 9">
    <name type="scientific">Chytriomyces confervae</name>
    <dbReference type="NCBI Taxonomy" id="246404"/>
    <lineage>
        <taxon>Eukaryota</taxon>
        <taxon>Fungi</taxon>
        <taxon>Fungi incertae sedis</taxon>
        <taxon>Chytridiomycota</taxon>
        <taxon>Chytridiomycota incertae sedis</taxon>
        <taxon>Chytridiomycetes</taxon>
        <taxon>Chytridiales</taxon>
        <taxon>Chytriomycetaceae</taxon>
        <taxon>Chytriomyces</taxon>
    </lineage>
</organism>
<keyword evidence="9" id="KW-1185">Reference proteome</keyword>
<proteinExistence type="predicted"/>
<evidence type="ECO:0000256" key="2">
    <source>
        <dbReference type="ARBA" id="ARBA00022692"/>
    </source>
</evidence>
<feature type="compositionally biased region" description="Basic residues" evidence="5">
    <location>
        <begin position="483"/>
        <end position="494"/>
    </location>
</feature>
<feature type="compositionally biased region" description="Basic residues" evidence="5">
    <location>
        <begin position="626"/>
        <end position="635"/>
    </location>
</feature>
<feature type="transmembrane region" description="Helical" evidence="6">
    <location>
        <begin position="259"/>
        <end position="278"/>
    </location>
</feature>
<dbReference type="STRING" id="246404.A0A507FMD2"/>
<dbReference type="GO" id="GO:0016020">
    <property type="term" value="C:membrane"/>
    <property type="evidence" value="ECO:0007669"/>
    <property type="project" value="UniProtKB-SubCell"/>
</dbReference>
<feature type="transmembrane region" description="Helical" evidence="6">
    <location>
        <begin position="16"/>
        <end position="38"/>
    </location>
</feature>
<dbReference type="GO" id="GO:0015297">
    <property type="term" value="F:antiporter activity"/>
    <property type="evidence" value="ECO:0007669"/>
    <property type="project" value="InterPro"/>
</dbReference>
<feature type="region of interest" description="Disordered" evidence="5">
    <location>
        <begin position="937"/>
        <end position="974"/>
    </location>
</feature>
<dbReference type="GO" id="GO:1902600">
    <property type="term" value="P:proton transmembrane transport"/>
    <property type="evidence" value="ECO:0007669"/>
    <property type="project" value="InterPro"/>
</dbReference>
<feature type="compositionally biased region" description="Basic and acidic residues" evidence="5">
    <location>
        <begin position="608"/>
        <end position="622"/>
    </location>
</feature>
<feature type="compositionally biased region" description="Low complexity" evidence="5">
    <location>
        <begin position="802"/>
        <end position="822"/>
    </location>
</feature>
<comment type="caution">
    <text evidence="8">The sequence shown here is derived from an EMBL/GenBank/DDBJ whole genome shotgun (WGS) entry which is preliminary data.</text>
</comment>
<protein>
    <recommendedName>
        <fullName evidence="7">Cation/H+ exchanger transmembrane domain-containing protein</fullName>
    </recommendedName>
</protein>
<evidence type="ECO:0000256" key="6">
    <source>
        <dbReference type="SAM" id="Phobius"/>
    </source>
</evidence>
<feature type="compositionally biased region" description="Polar residues" evidence="5">
    <location>
        <begin position="1023"/>
        <end position="1043"/>
    </location>
</feature>
<evidence type="ECO:0000256" key="1">
    <source>
        <dbReference type="ARBA" id="ARBA00004141"/>
    </source>
</evidence>
<feature type="compositionally biased region" description="Basic residues" evidence="5">
    <location>
        <begin position="769"/>
        <end position="780"/>
    </location>
</feature>
<dbReference type="InterPro" id="IPR006153">
    <property type="entry name" value="Cation/H_exchanger_TM"/>
</dbReference>
<feature type="compositionally biased region" description="Basic and acidic residues" evidence="5">
    <location>
        <begin position="1005"/>
        <end position="1016"/>
    </location>
</feature>
<dbReference type="Proteomes" id="UP000320333">
    <property type="component" value="Unassembled WGS sequence"/>
</dbReference>
<dbReference type="PANTHER" id="PTHR31102">
    <property type="match status" value="1"/>
</dbReference>
<feature type="transmembrane region" description="Helical" evidence="6">
    <location>
        <begin position="339"/>
        <end position="358"/>
    </location>
</feature>
<keyword evidence="2 6" id="KW-0812">Transmembrane</keyword>
<accession>A0A507FMD2</accession>
<feature type="transmembrane region" description="Helical" evidence="6">
    <location>
        <begin position="90"/>
        <end position="110"/>
    </location>
</feature>
<feature type="region of interest" description="Disordered" evidence="5">
    <location>
        <begin position="751"/>
        <end position="828"/>
    </location>
</feature>
<dbReference type="AlphaFoldDB" id="A0A507FMD2"/>
<reference evidence="8 9" key="1">
    <citation type="journal article" date="2019" name="Sci. Rep.">
        <title>Comparative genomics of chytrid fungi reveal insights into the obligate biotrophic and pathogenic lifestyle of Synchytrium endobioticum.</title>
        <authorList>
            <person name="van de Vossenberg B.T.L.H."/>
            <person name="Warris S."/>
            <person name="Nguyen H.D.T."/>
            <person name="van Gent-Pelzer M.P.E."/>
            <person name="Joly D.L."/>
            <person name="van de Geest H.C."/>
            <person name="Bonants P.J.M."/>
            <person name="Smith D.S."/>
            <person name="Levesque C.A."/>
            <person name="van der Lee T.A.J."/>
        </authorList>
    </citation>
    <scope>NUCLEOTIDE SEQUENCE [LARGE SCALE GENOMIC DNA]</scope>
    <source>
        <strain evidence="8 9">CBS 675.73</strain>
    </source>
</reference>
<feature type="transmembrane region" description="Helical" evidence="6">
    <location>
        <begin position="50"/>
        <end position="78"/>
    </location>
</feature>
<dbReference type="PANTHER" id="PTHR31102:SF1">
    <property type="entry name" value="CATION_H+ EXCHANGER DOMAIN-CONTAINING PROTEIN"/>
    <property type="match status" value="1"/>
</dbReference>
<evidence type="ECO:0000256" key="5">
    <source>
        <dbReference type="SAM" id="MobiDB-lite"/>
    </source>
</evidence>
<keyword evidence="3 6" id="KW-1133">Transmembrane helix</keyword>
<dbReference type="OrthoDB" id="423807at2759"/>
<feature type="compositionally biased region" description="Low complexity" evidence="5">
    <location>
        <begin position="566"/>
        <end position="593"/>
    </location>
</feature>